<gene>
    <name evidence="1" type="ORF">OIE64_22710</name>
</gene>
<evidence type="ECO:0000313" key="2">
    <source>
        <dbReference type="Proteomes" id="UP001330827"/>
    </source>
</evidence>
<sequence length="191" mass="21002">MDDIALSASLAQAGLELLGEVDSIDPLIPPTLATFASSCSSEEGALGAAVDLDDPRVREKANAEWYRLAQDGGLLAGVGSQFLVAVNRAERDSPQWWWVRVELLNEWDIVGAGAASRILGNGPCLPSFVMLSLDGNVILRCDVGQMSIDFSMVREPQHAQTLRQHGEWMVEWPRTDEFTRAATRRWLGSHR</sequence>
<dbReference type="RefSeq" id="WP_145763907.1">
    <property type="nucleotide sequence ID" value="NZ_CP109114.1"/>
</dbReference>
<evidence type="ECO:0000313" key="1">
    <source>
        <dbReference type="EMBL" id="WSC15367.1"/>
    </source>
</evidence>
<organism evidence="1 2">
    <name type="scientific">Streptomyces brevispora</name>
    <dbReference type="NCBI Taxonomy" id="887462"/>
    <lineage>
        <taxon>Bacteria</taxon>
        <taxon>Bacillati</taxon>
        <taxon>Actinomycetota</taxon>
        <taxon>Actinomycetes</taxon>
        <taxon>Kitasatosporales</taxon>
        <taxon>Streptomycetaceae</taxon>
        <taxon>Streptomyces</taxon>
    </lineage>
</organism>
<protein>
    <submittedName>
        <fullName evidence="1">Uncharacterized protein</fullName>
    </submittedName>
</protein>
<accession>A0ABZ1G624</accession>
<keyword evidence="2" id="KW-1185">Reference proteome</keyword>
<reference evidence="1 2" key="1">
    <citation type="submission" date="2022-10" db="EMBL/GenBank/DDBJ databases">
        <title>The complete genomes of actinobacterial strains from the NBC collection.</title>
        <authorList>
            <person name="Joergensen T.S."/>
            <person name="Alvarez Arevalo M."/>
            <person name="Sterndorff E.B."/>
            <person name="Faurdal D."/>
            <person name="Vuksanovic O."/>
            <person name="Mourched A.-S."/>
            <person name="Charusanti P."/>
            <person name="Shaw S."/>
            <person name="Blin K."/>
            <person name="Weber T."/>
        </authorList>
    </citation>
    <scope>NUCLEOTIDE SEQUENCE [LARGE SCALE GENOMIC DNA]</scope>
    <source>
        <strain evidence="1 2">NBC 01769</strain>
    </source>
</reference>
<dbReference type="Proteomes" id="UP001330827">
    <property type="component" value="Chromosome"/>
</dbReference>
<name>A0ABZ1G624_9ACTN</name>
<dbReference type="EMBL" id="CP109114">
    <property type="protein sequence ID" value="WSC15367.1"/>
    <property type="molecule type" value="Genomic_DNA"/>
</dbReference>
<proteinExistence type="predicted"/>